<evidence type="ECO:0000256" key="3">
    <source>
        <dbReference type="ARBA" id="ARBA00022723"/>
    </source>
</evidence>
<evidence type="ECO:0000256" key="4">
    <source>
        <dbReference type="ARBA" id="ARBA00023004"/>
    </source>
</evidence>
<dbReference type="Pfam" id="PF04055">
    <property type="entry name" value="Radical_SAM"/>
    <property type="match status" value="1"/>
</dbReference>
<dbReference type="InterPro" id="IPR024521">
    <property type="entry name" value="ArsS-like_C"/>
</dbReference>
<dbReference type="PANTHER" id="PTHR43728:SF1">
    <property type="entry name" value="FE-S OXIDOREDUCTASE"/>
    <property type="match status" value="1"/>
</dbReference>
<gene>
    <name evidence="8" type="primary">arsS</name>
    <name evidence="8" type="ORF">Q9L42_009780</name>
</gene>
<evidence type="ECO:0000259" key="6">
    <source>
        <dbReference type="Pfam" id="PF04055"/>
    </source>
</evidence>
<dbReference type="InterPro" id="IPR007197">
    <property type="entry name" value="rSAM"/>
</dbReference>
<dbReference type="AlphaFoldDB" id="A0AAU7NZL7"/>
<dbReference type="KEGG" id="mech:Q9L42_009780"/>
<keyword evidence="2" id="KW-0949">S-adenosyl-L-methionine</keyword>
<name>A0AAU7NZL7_9GAMM</name>
<evidence type="ECO:0000256" key="2">
    <source>
        <dbReference type="ARBA" id="ARBA00022691"/>
    </source>
</evidence>
<dbReference type="InterPro" id="IPR058240">
    <property type="entry name" value="rSAM_sf"/>
</dbReference>
<dbReference type="CDD" id="cd01335">
    <property type="entry name" value="Radical_SAM"/>
    <property type="match status" value="1"/>
</dbReference>
<evidence type="ECO:0000313" key="9">
    <source>
        <dbReference type="Proteomes" id="UP001225378"/>
    </source>
</evidence>
<feature type="domain" description="Radical SAM core" evidence="6">
    <location>
        <begin position="27"/>
        <end position="164"/>
    </location>
</feature>
<comment type="cofactor">
    <cofactor evidence="1">
        <name>[4Fe-4S] cluster</name>
        <dbReference type="ChEBI" id="CHEBI:49883"/>
    </cofactor>
</comment>
<dbReference type="InterPro" id="IPR026351">
    <property type="entry name" value="rSAM_ArsS-like"/>
</dbReference>
<protein>
    <submittedName>
        <fullName evidence="8">Arsenosugar biosynthesis radical SAM (Seleno)protein ArsS</fullName>
    </submittedName>
</protein>
<accession>A0AAU7NZL7</accession>
<dbReference type="EMBL" id="CP157743">
    <property type="protein sequence ID" value="XBS22398.1"/>
    <property type="molecule type" value="Genomic_DNA"/>
</dbReference>
<dbReference type="GO" id="GO:0046872">
    <property type="term" value="F:metal ion binding"/>
    <property type="evidence" value="ECO:0007669"/>
    <property type="project" value="UniProtKB-KW"/>
</dbReference>
<evidence type="ECO:0000256" key="1">
    <source>
        <dbReference type="ARBA" id="ARBA00001966"/>
    </source>
</evidence>
<dbReference type="Gene3D" id="3.20.20.70">
    <property type="entry name" value="Aldolase class I"/>
    <property type="match status" value="1"/>
</dbReference>
<keyword evidence="5" id="KW-0411">Iron-sulfur</keyword>
<feature type="domain" description="Arsenosugar biosynthesis radical SAM protein ArsS-like C-terminal" evidence="7">
    <location>
        <begin position="182"/>
        <end position="314"/>
    </location>
</feature>
<dbReference type="SFLD" id="SFLDG01067">
    <property type="entry name" value="SPASM/twitch_domain_containing"/>
    <property type="match status" value="1"/>
</dbReference>
<dbReference type="GO" id="GO:0051536">
    <property type="term" value="F:iron-sulfur cluster binding"/>
    <property type="evidence" value="ECO:0007669"/>
    <property type="project" value="UniProtKB-KW"/>
</dbReference>
<keyword evidence="3" id="KW-0479">Metal-binding</keyword>
<evidence type="ECO:0000313" key="8">
    <source>
        <dbReference type="EMBL" id="XBS22398.1"/>
    </source>
</evidence>
<dbReference type="RefSeq" id="WP_305908621.1">
    <property type="nucleotide sequence ID" value="NZ_CP157743.1"/>
</dbReference>
<evidence type="ECO:0000256" key="5">
    <source>
        <dbReference type="ARBA" id="ARBA00023014"/>
    </source>
</evidence>
<dbReference type="SUPFAM" id="SSF102114">
    <property type="entry name" value="Radical SAM enzymes"/>
    <property type="match status" value="1"/>
</dbReference>
<keyword evidence="4" id="KW-0408">Iron</keyword>
<dbReference type="Pfam" id="PF12345">
    <property type="entry name" value="DUF3641"/>
    <property type="match status" value="1"/>
</dbReference>
<sequence length="317" mass="35946">MRDVKPLLLNTDFPKIQRGRLQTLQMNLGYLCNLSCTHCHVNAGPKRTELMTRDTMRNALQFAERYHLEILDVTGGSPEMNPDFRWLVKQAKQQGLRVMDRCNPTILVEPGYQDTAEFLAEQQVEVIASLPCYLEDNVDAQRGKGVFKASIDGLQKLNALGYGRPDSGLVLNLVFNPQGISLPPPQQQLEQAYRQFLQGHFELQFNNLFTITNMPIQRFGAVLLAKGQFEEYMTVLKQAYRPENLEQVMCRSLLSVDWQGYVYDCDFNQMLELPLMGRRTHLHELLERMPDGLPVVVGEHCYGCTAGQGSSCTGVLS</sequence>
<dbReference type="InterPro" id="IPR013785">
    <property type="entry name" value="Aldolase_TIM"/>
</dbReference>
<reference evidence="8 9" key="1">
    <citation type="journal article" date="2024" name="Microbiology">
        <title>Methylomarinum rosea sp. nov., a novel halophilic methanotrophic bacterium from the hypersaline Lake Elton.</title>
        <authorList>
            <person name="Suleimanov R.Z."/>
            <person name="Oshkin I.Y."/>
            <person name="Danilova O.V."/>
            <person name="Suzina N.E."/>
            <person name="Dedysh S.N."/>
        </authorList>
    </citation>
    <scope>NUCLEOTIDE SEQUENCE [LARGE SCALE GENOMIC DNA]</scope>
    <source>
        <strain evidence="8 9">Ch1-1</strain>
    </source>
</reference>
<dbReference type="SFLD" id="SFLDS00029">
    <property type="entry name" value="Radical_SAM"/>
    <property type="match status" value="1"/>
</dbReference>
<evidence type="ECO:0000259" key="7">
    <source>
        <dbReference type="Pfam" id="PF12345"/>
    </source>
</evidence>
<dbReference type="NCBIfam" id="TIGR04167">
    <property type="entry name" value="rSAM_SeCys"/>
    <property type="match status" value="1"/>
</dbReference>
<dbReference type="GO" id="GO:0003824">
    <property type="term" value="F:catalytic activity"/>
    <property type="evidence" value="ECO:0007669"/>
    <property type="project" value="InterPro"/>
</dbReference>
<proteinExistence type="predicted"/>
<dbReference type="Proteomes" id="UP001225378">
    <property type="component" value="Chromosome"/>
</dbReference>
<keyword evidence="9" id="KW-1185">Reference proteome</keyword>
<organism evidence="8 9">
    <name type="scientific">Methylomarinum roseum</name>
    <dbReference type="NCBI Taxonomy" id="3067653"/>
    <lineage>
        <taxon>Bacteria</taxon>
        <taxon>Pseudomonadati</taxon>
        <taxon>Pseudomonadota</taxon>
        <taxon>Gammaproteobacteria</taxon>
        <taxon>Methylococcales</taxon>
        <taxon>Methylococcaceae</taxon>
        <taxon>Methylomarinum</taxon>
    </lineage>
</organism>
<dbReference type="PANTHER" id="PTHR43728">
    <property type="entry name" value="SLR0304 PROTEIN"/>
    <property type="match status" value="1"/>
</dbReference>